<keyword evidence="1" id="KW-0472">Membrane</keyword>
<gene>
    <name evidence="4" type="ORF">BRAFLDRAFT_82801</name>
</gene>
<dbReference type="PROSITE" id="PS50853">
    <property type="entry name" value="FN3"/>
    <property type="match status" value="1"/>
</dbReference>
<keyword evidence="2" id="KW-0732">Signal</keyword>
<feature type="transmembrane region" description="Helical" evidence="1">
    <location>
        <begin position="141"/>
        <end position="160"/>
    </location>
</feature>
<reference evidence="4" key="1">
    <citation type="journal article" date="2008" name="Nature">
        <title>The amphioxus genome and the evolution of the chordate karyotype.</title>
        <authorList>
            <consortium name="US DOE Joint Genome Institute (JGI-PGF)"/>
            <person name="Putnam N.H."/>
            <person name="Butts T."/>
            <person name="Ferrier D.E.K."/>
            <person name="Furlong R.F."/>
            <person name="Hellsten U."/>
            <person name="Kawashima T."/>
            <person name="Robinson-Rechavi M."/>
            <person name="Shoguchi E."/>
            <person name="Terry A."/>
            <person name="Yu J.-K."/>
            <person name="Benito-Gutierrez E.L."/>
            <person name="Dubchak I."/>
            <person name="Garcia-Fernandez J."/>
            <person name="Gibson-Brown J.J."/>
            <person name="Grigoriev I.V."/>
            <person name="Horton A.C."/>
            <person name="de Jong P.J."/>
            <person name="Jurka J."/>
            <person name="Kapitonov V.V."/>
            <person name="Kohara Y."/>
            <person name="Kuroki Y."/>
            <person name="Lindquist E."/>
            <person name="Lucas S."/>
            <person name="Osoegawa K."/>
            <person name="Pennacchio L.A."/>
            <person name="Salamov A.A."/>
            <person name="Satou Y."/>
            <person name="Sauka-Spengler T."/>
            <person name="Schmutz J."/>
            <person name="Shin-I T."/>
            <person name="Toyoda A."/>
            <person name="Bronner-Fraser M."/>
            <person name="Fujiyama A."/>
            <person name="Holland L.Z."/>
            <person name="Holland P.W.H."/>
            <person name="Satoh N."/>
            <person name="Rokhsar D.S."/>
        </authorList>
    </citation>
    <scope>NUCLEOTIDE SEQUENCE [LARGE SCALE GENOMIC DNA]</scope>
    <source>
        <strain evidence="4">S238N-H82</strain>
        <tissue evidence="4">Testes</tissue>
    </source>
</reference>
<evidence type="ECO:0000259" key="3">
    <source>
        <dbReference type="PROSITE" id="PS50853"/>
    </source>
</evidence>
<dbReference type="InterPro" id="IPR003961">
    <property type="entry name" value="FN3_dom"/>
</dbReference>
<dbReference type="InterPro" id="IPR013783">
    <property type="entry name" value="Ig-like_fold"/>
</dbReference>
<dbReference type="CDD" id="cd00063">
    <property type="entry name" value="FN3"/>
    <property type="match status" value="1"/>
</dbReference>
<feature type="chain" id="PRO_5002933373" description="Fibronectin type-III domain-containing protein" evidence="2">
    <location>
        <begin position="21"/>
        <end position="316"/>
    </location>
</feature>
<evidence type="ECO:0000256" key="1">
    <source>
        <dbReference type="SAM" id="Phobius"/>
    </source>
</evidence>
<feature type="signal peptide" evidence="2">
    <location>
        <begin position="1"/>
        <end position="20"/>
    </location>
</feature>
<protein>
    <recommendedName>
        <fullName evidence="3">Fibronectin type-III domain-containing protein</fullName>
    </recommendedName>
</protein>
<accession>C3Y7D3</accession>
<proteinExistence type="predicted"/>
<dbReference type="SUPFAM" id="SSF49265">
    <property type="entry name" value="Fibronectin type III"/>
    <property type="match status" value="1"/>
</dbReference>
<feature type="domain" description="Fibronectin type-III" evidence="3">
    <location>
        <begin position="42"/>
        <end position="130"/>
    </location>
</feature>
<dbReference type="Gene3D" id="2.60.40.10">
    <property type="entry name" value="Immunoglobulins"/>
    <property type="match status" value="1"/>
</dbReference>
<evidence type="ECO:0000313" key="4">
    <source>
        <dbReference type="EMBL" id="EEN63761.1"/>
    </source>
</evidence>
<keyword evidence="1" id="KW-1133">Transmembrane helix</keyword>
<evidence type="ECO:0000256" key="2">
    <source>
        <dbReference type="SAM" id="SignalP"/>
    </source>
</evidence>
<organism>
    <name type="scientific">Branchiostoma floridae</name>
    <name type="common">Florida lancelet</name>
    <name type="synonym">Amphioxus</name>
    <dbReference type="NCBI Taxonomy" id="7739"/>
    <lineage>
        <taxon>Eukaryota</taxon>
        <taxon>Metazoa</taxon>
        <taxon>Chordata</taxon>
        <taxon>Cephalochordata</taxon>
        <taxon>Leptocardii</taxon>
        <taxon>Amphioxiformes</taxon>
        <taxon>Branchiostomatidae</taxon>
        <taxon>Branchiostoma</taxon>
    </lineage>
</organism>
<keyword evidence="1" id="KW-0812">Transmembrane</keyword>
<dbReference type="AlphaFoldDB" id="C3Y7D3"/>
<name>C3Y7D3_BRAFL</name>
<dbReference type="InParanoid" id="C3Y7D3"/>
<dbReference type="EMBL" id="GG666489">
    <property type="protein sequence ID" value="EEN63761.1"/>
    <property type="molecule type" value="Genomic_DNA"/>
</dbReference>
<dbReference type="InterPro" id="IPR036116">
    <property type="entry name" value="FN3_sf"/>
</dbReference>
<sequence length="316" mass="34692">MTMYTCGLLILVFTGDVVLSSSALEALGPANSTEAPRNSSSGLSWLELTVMSATSVRITWPGMPDLESYHRVLYGKPGAEEQLHVLLKPGDNAYIISHLIPSSSYRVCILKSDQTEPHPAQCRVFTTAEDTLAVEYKAKGAILGGVVIMLIFVGIIYRCVLRRYRTSQGTPDDAGATPLTDLGLVEVHGDGKKLGDILSDSREITDDDFRVTRVRDLGIHVEGSGAIKVTLFYKKWVLQGGPSPTYFIYSLYSRCSMQYTTTRSRGITWAPHNTHLISNTCYDGQNVTLTLTRHQVLRCPSEMVVGDDMVPSVPLT</sequence>